<dbReference type="GO" id="GO:0016765">
    <property type="term" value="F:transferase activity, transferring alkyl or aryl (other than methyl) groups"/>
    <property type="evidence" value="ECO:0007669"/>
    <property type="project" value="InterPro"/>
</dbReference>
<dbReference type="InterPro" id="IPR000537">
    <property type="entry name" value="UbiA_prenyltransferase"/>
</dbReference>
<feature type="transmembrane region" description="Helical" evidence="6">
    <location>
        <begin position="228"/>
        <end position="248"/>
    </location>
</feature>
<evidence type="ECO:0000256" key="3">
    <source>
        <dbReference type="ARBA" id="ARBA00022692"/>
    </source>
</evidence>
<comment type="subcellular location">
    <subcellularLocation>
        <location evidence="1">Membrane</location>
        <topology evidence="1">Multi-pass membrane protein</topology>
    </subcellularLocation>
</comment>
<dbReference type="PANTHER" id="PTHR42723:SF1">
    <property type="entry name" value="CHLOROPHYLL SYNTHASE, CHLOROPLASTIC"/>
    <property type="match status" value="1"/>
</dbReference>
<evidence type="ECO:0000256" key="5">
    <source>
        <dbReference type="ARBA" id="ARBA00023136"/>
    </source>
</evidence>
<dbReference type="InterPro" id="IPR050475">
    <property type="entry name" value="Prenyltransferase_related"/>
</dbReference>
<dbReference type="InterPro" id="IPR044878">
    <property type="entry name" value="UbiA_sf"/>
</dbReference>
<evidence type="ECO:0000256" key="4">
    <source>
        <dbReference type="ARBA" id="ARBA00022989"/>
    </source>
</evidence>
<keyword evidence="8" id="KW-1185">Reference proteome</keyword>
<evidence type="ECO:0000256" key="6">
    <source>
        <dbReference type="SAM" id="Phobius"/>
    </source>
</evidence>
<feature type="transmembrane region" description="Helical" evidence="6">
    <location>
        <begin position="98"/>
        <end position="114"/>
    </location>
</feature>
<dbReference type="EMBL" id="FNQF01000004">
    <property type="protein sequence ID" value="SEA26833.1"/>
    <property type="molecule type" value="Genomic_DNA"/>
</dbReference>
<protein>
    <submittedName>
        <fullName evidence="7">4-hydroxybenzoate polyprenyltransferase</fullName>
    </submittedName>
</protein>
<dbReference type="Gene3D" id="1.10.357.140">
    <property type="entry name" value="UbiA prenyltransferase"/>
    <property type="match status" value="1"/>
</dbReference>
<keyword evidence="4 6" id="KW-1133">Transmembrane helix</keyword>
<feature type="transmembrane region" description="Helical" evidence="6">
    <location>
        <begin position="25"/>
        <end position="45"/>
    </location>
</feature>
<feature type="transmembrane region" description="Helical" evidence="6">
    <location>
        <begin position="154"/>
        <end position="171"/>
    </location>
</feature>
<keyword evidence="7" id="KW-0808">Transferase</keyword>
<name>A0A1H3ZSU8_9FLAO</name>
<dbReference type="Pfam" id="PF01040">
    <property type="entry name" value="UbiA"/>
    <property type="match status" value="1"/>
</dbReference>
<dbReference type="AlphaFoldDB" id="A0A1H3ZSU8"/>
<feature type="transmembrane region" description="Helical" evidence="6">
    <location>
        <begin position="203"/>
        <end position="222"/>
    </location>
</feature>
<organism evidence="7 8">
    <name type="scientific">Psychroflexus halocasei</name>
    <dbReference type="NCBI Taxonomy" id="908615"/>
    <lineage>
        <taxon>Bacteria</taxon>
        <taxon>Pseudomonadati</taxon>
        <taxon>Bacteroidota</taxon>
        <taxon>Flavobacteriia</taxon>
        <taxon>Flavobacteriales</taxon>
        <taxon>Flavobacteriaceae</taxon>
        <taxon>Psychroflexus</taxon>
    </lineage>
</organism>
<feature type="transmembrane region" description="Helical" evidence="6">
    <location>
        <begin position="260"/>
        <end position="280"/>
    </location>
</feature>
<proteinExistence type="predicted"/>
<dbReference type="RefSeq" id="WP_093241888.1">
    <property type="nucleotide sequence ID" value="NZ_FNQF01000004.1"/>
</dbReference>
<keyword evidence="2" id="KW-1003">Cell membrane</keyword>
<dbReference type="Gene3D" id="1.20.120.1780">
    <property type="entry name" value="UbiA prenyltransferase"/>
    <property type="match status" value="1"/>
</dbReference>
<feature type="transmembrane region" description="Helical" evidence="6">
    <location>
        <begin position="121"/>
        <end position="142"/>
    </location>
</feature>
<evidence type="ECO:0000313" key="7">
    <source>
        <dbReference type="EMBL" id="SEA26833.1"/>
    </source>
</evidence>
<keyword evidence="3 6" id="KW-0812">Transmembrane</keyword>
<evidence type="ECO:0000256" key="2">
    <source>
        <dbReference type="ARBA" id="ARBA00022475"/>
    </source>
</evidence>
<accession>A0A1H3ZSU8</accession>
<dbReference type="STRING" id="908615.SAMN05421540_104199"/>
<evidence type="ECO:0000313" key="8">
    <source>
        <dbReference type="Proteomes" id="UP000198820"/>
    </source>
</evidence>
<reference evidence="7 8" key="1">
    <citation type="submission" date="2016-10" db="EMBL/GenBank/DDBJ databases">
        <authorList>
            <person name="de Groot N.N."/>
        </authorList>
    </citation>
    <scope>NUCLEOTIDE SEQUENCE [LARGE SCALE GENOMIC DNA]</scope>
    <source>
        <strain evidence="7 8">DSM 23581</strain>
    </source>
</reference>
<dbReference type="Proteomes" id="UP000198820">
    <property type="component" value="Unassembled WGS sequence"/>
</dbReference>
<dbReference type="PANTHER" id="PTHR42723">
    <property type="entry name" value="CHLOROPHYLL SYNTHASE"/>
    <property type="match status" value="1"/>
</dbReference>
<evidence type="ECO:0000256" key="1">
    <source>
        <dbReference type="ARBA" id="ARBA00004141"/>
    </source>
</evidence>
<keyword evidence="5 6" id="KW-0472">Membrane</keyword>
<feature type="transmembrane region" description="Helical" evidence="6">
    <location>
        <begin position="75"/>
        <end position="92"/>
    </location>
</feature>
<gene>
    <name evidence="7" type="ORF">SAMN05421540_104199</name>
</gene>
<dbReference type="GO" id="GO:0016020">
    <property type="term" value="C:membrane"/>
    <property type="evidence" value="ECO:0007669"/>
    <property type="project" value="UniProtKB-SubCell"/>
</dbReference>
<sequence length="281" mass="32415">MLFLTACLIYWSFFSTFKVEQNISFSIFLLINLSLLAVSAAGYLINDKHDIQTDAINQKTKKHISLLNSPHFKKLYFGLLITGFISGSFISIIYSNWFALFSYFFAVVTLHFYNSHLKKRLLLGNLATSLLISLAILIYPSFEIDLLNFESHPTRILYFFALSSFLINLVREIIKDMEDIKGDYAIGLDTLPILIGKERSKNISFFIMMISSIVSILFYTFYFLQNAYLLFSAYLFVIIPSVIIAYLISQSKFKKDYSRISFALKIHAGFGLLSILLFHWF</sequence>